<dbReference type="PANTHER" id="PTHR12663">
    <property type="entry name" value="ANDROGEN INDUCED INHIBITOR OF PROLIFERATION AS3 / PDS5-RELATED"/>
    <property type="match status" value="1"/>
</dbReference>
<comment type="subcellular location">
    <subcellularLocation>
        <location evidence="1">Nucleus</location>
    </subcellularLocation>
</comment>
<dbReference type="PANTHER" id="PTHR12663:SF0">
    <property type="entry name" value="PRECOCIOUS DISSOCIATION OF SISTERS 5, ISOFORM A"/>
    <property type="match status" value="1"/>
</dbReference>
<keyword evidence="3" id="KW-0227">DNA damage</keyword>
<keyword evidence="4" id="KW-0498">Mitosis</keyword>
<evidence type="ECO:0000256" key="4">
    <source>
        <dbReference type="ARBA" id="ARBA00022776"/>
    </source>
</evidence>
<feature type="compositionally biased region" description="Basic residues" evidence="8">
    <location>
        <begin position="1679"/>
        <end position="1692"/>
    </location>
</feature>
<feature type="compositionally biased region" description="Acidic residues" evidence="8">
    <location>
        <begin position="1304"/>
        <end position="1314"/>
    </location>
</feature>
<dbReference type="CDD" id="cd19953">
    <property type="entry name" value="PDS5"/>
    <property type="match status" value="1"/>
</dbReference>
<dbReference type="EMBL" id="JADGMS010000016">
    <property type="protein sequence ID" value="KAF9664360.1"/>
    <property type="molecule type" value="Genomic_DNA"/>
</dbReference>
<keyword evidence="10" id="KW-1185">Reference proteome</keyword>
<dbReference type="GO" id="GO:0006281">
    <property type="term" value="P:DNA repair"/>
    <property type="evidence" value="ECO:0007669"/>
    <property type="project" value="UniProtKB-KW"/>
</dbReference>
<evidence type="ECO:0000313" key="9">
    <source>
        <dbReference type="EMBL" id="KAF9664360.1"/>
    </source>
</evidence>
<accession>A0A835JBQ1</accession>
<feature type="compositionally biased region" description="Basic and acidic residues" evidence="8">
    <location>
        <begin position="1195"/>
        <end position="1211"/>
    </location>
</feature>
<dbReference type="InterPro" id="IPR016024">
    <property type="entry name" value="ARM-type_fold"/>
</dbReference>
<feature type="compositionally biased region" description="Basic and acidic residues" evidence="8">
    <location>
        <begin position="1601"/>
        <end position="1620"/>
    </location>
</feature>
<dbReference type="CDD" id="cd20404">
    <property type="entry name" value="Tudor_Agenet_AtEML-like"/>
    <property type="match status" value="1"/>
</dbReference>
<keyword evidence="5" id="KW-0234">DNA repair</keyword>
<reference evidence="9 10" key="1">
    <citation type="submission" date="2020-10" db="EMBL/GenBank/DDBJ databases">
        <title>Plant Genome Project.</title>
        <authorList>
            <person name="Zhang R.-G."/>
        </authorList>
    </citation>
    <scope>NUCLEOTIDE SEQUENCE [LARGE SCALE GENOMIC DNA]</scope>
    <source>
        <strain evidence="9">FAFU-HL-1</strain>
        <tissue evidence="9">Leaf</tissue>
    </source>
</reference>
<organism evidence="9 10">
    <name type="scientific">Salix dunnii</name>
    <dbReference type="NCBI Taxonomy" id="1413687"/>
    <lineage>
        <taxon>Eukaryota</taxon>
        <taxon>Viridiplantae</taxon>
        <taxon>Streptophyta</taxon>
        <taxon>Embryophyta</taxon>
        <taxon>Tracheophyta</taxon>
        <taxon>Spermatophyta</taxon>
        <taxon>Magnoliopsida</taxon>
        <taxon>eudicotyledons</taxon>
        <taxon>Gunneridae</taxon>
        <taxon>Pentapetalae</taxon>
        <taxon>rosids</taxon>
        <taxon>fabids</taxon>
        <taxon>Malpighiales</taxon>
        <taxon>Salicaceae</taxon>
        <taxon>Saliceae</taxon>
        <taxon>Salix</taxon>
    </lineage>
</organism>
<dbReference type="OrthoDB" id="200660at2759"/>
<dbReference type="Pfam" id="PF20168">
    <property type="entry name" value="PDS5"/>
    <property type="match status" value="1"/>
</dbReference>
<feature type="compositionally biased region" description="Polar residues" evidence="8">
    <location>
        <begin position="1318"/>
        <end position="1329"/>
    </location>
</feature>
<dbReference type="GO" id="GO:0051301">
    <property type="term" value="P:cell division"/>
    <property type="evidence" value="ECO:0007669"/>
    <property type="project" value="UniProtKB-KW"/>
</dbReference>
<dbReference type="GO" id="GO:0000785">
    <property type="term" value="C:chromatin"/>
    <property type="evidence" value="ECO:0007669"/>
    <property type="project" value="TreeGrafter"/>
</dbReference>
<dbReference type="GO" id="GO:0007064">
    <property type="term" value="P:mitotic sister chromatid cohesion"/>
    <property type="evidence" value="ECO:0007669"/>
    <property type="project" value="InterPro"/>
</dbReference>
<feature type="compositionally biased region" description="Basic residues" evidence="8">
    <location>
        <begin position="1452"/>
        <end position="1467"/>
    </location>
</feature>
<evidence type="ECO:0000256" key="6">
    <source>
        <dbReference type="ARBA" id="ARBA00023242"/>
    </source>
</evidence>
<sequence>MGEEKKLEEKLREVGFKLETLPSTKDGVIKLLKQAATCLSEMDQSPPASVSESMQPFLDAIVKPELLKHQDRDVKLLVATCICEITRITAPEAPYSDDVLKDIFHLIVGTFSGLSDTGGPSFGRRVIILETLAKYRSCVVMLDLECNDLVNKMFSTFFTVASDDHQESVLSSMQTIMVVLIEESEDLREDLLLVILSVLGRNRSDISMAARKLAMKVIELCAGKLEAGIKQFLISSMSGDSRLANSKIDYHEVIYDIYCCAPQILSGVVPYLTGELLTDQLDTRLKAVGLIGDLLSLPGSAITEAFQPIFSEFLKRLSDRVVTIRMCVLECVKGCLLSNPFRAEAAQIISALCDRLLDYDENVRKQVVDVICDVACHALNSVPVETIKLVAERLRDKSQLVKRYTMERMAEIFRVYCVKSSDGSITPGEYDWIPGRILRCLSDTIESVLCSSLFQTEFAVKDRSKYWVRIFSVIDKVEVKALEKILEQKQRVFPYGLQVTAGDAEVSITEADASEPAKAEENFHIVDQLKDANIWKILANLLDPSTSFHQACTGRDDLLKILGEKHRLYDFLSILSMKCSYSLFNKEHVKEILLDVNTHSSAGNMHFTQSCMDLLVILARFSPLLLGGSGEELINFLKDDNEIIKEGALHVLAKAGGTIREQLAESSSAIDLILERLCLEGSRRQAKYAVHALATITKDDGLKSLSVLYKRLVDMLEEKRHLPAVLQSLGCIAQAAMPVFETREKEIEKFIKNKILECSSKSEDNTKACWDDRSELCLLKIYGIKTLVNSYLPVKDVLLRHGIDSHLEILRNILLFGEISNDIESSSVDKAHLRLASAKAVLRLSKHWDHKISVDLLHLTLRTPEIAFPQARKLFLSKVHQYIKDRVLDPKYACAFVFNMTGSKPLDFEEEKQNLADIIQMLQQAKTRHVSVQSDVNPLAVYPEYILPYLVHALAHQSCPNVDECKDIKAFEPIYRQLYLILSMLVHKDEGVNLEAGINKEKESEKEKDNDKETNSLIVSIFQSIKCSEDVVNREKSKNSHAISELGLSIIKRLAPKEDDLQTLPSSVSLPPLLYKIYEYKECEDAVANEGKTWLADESVLTHFDSLKFETNGTASSDIAGDEVLNDSEREANEVTLGKMIKQLKSQGNKGGKTKKNKSSSAKVKDAGNDVDILKMVREINLDNMGLSNMFESSNGHKDLSGKIKSESDHQKVKKGNVSDVTPVPVPKRRRSSSAHNASRFPRSLLKAPSRTSEDDSSPDLKEKKAKSESAGSELLVSSIQKKKNATSKLKGKSSELGDKDNENEIGESDEDSPMTDKVNTTNSPQSLTGPVKKRRRSVAGLAKCTTKKSGINIEEIMGYRIKVWWPMDKKFYEGTIKSYDPLKRKHVILYDDGDIEVLRLEKERWELVDNGPKRTKKSNSLKRTPSKDISSAQKKRASSSFSQNKKSVTIAKKKRTPSKNLKRVHKEPKNKVDSDVSSPEDTMASERDKLKSGEVFFMLFKLSFLVIYAIDLQSCMGFICFLANSPYSFHPLSDDSEGDHTERLSQGMMDVDGSDKEVVSISKGKDLEDTEERSNHSEQSDGEMKSNYEAEFSEDMESIPEDKKGDPREESHSEEKDVDQSSEALGLEGNEDKSDSEGNQDVDVRKPCRKSKKPRKKSSNPVNAEDAKISDDETLSNWKHKVGKSASKRAR</sequence>
<feature type="compositionally biased region" description="Basic residues" evidence="8">
    <location>
        <begin position="1648"/>
        <end position="1659"/>
    </location>
</feature>
<comment type="caution">
    <text evidence="9">The sequence shown here is derived from an EMBL/GenBank/DDBJ whole genome shotgun (WGS) entry which is preliminary data.</text>
</comment>
<feature type="compositionally biased region" description="Basic and acidic residues" evidence="8">
    <location>
        <begin position="1554"/>
        <end position="1589"/>
    </location>
</feature>
<feature type="region of interest" description="Disordered" evidence="8">
    <location>
        <begin position="1193"/>
        <end position="1342"/>
    </location>
</feature>
<dbReference type="GO" id="GO:0035825">
    <property type="term" value="P:homologous recombination"/>
    <property type="evidence" value="ECO:0007669"/>
    <property type="project" value="UniProtKB-ARBA"/>
</dbReference>
<dbReference type="Gene3D" id="1.25.10.10">
    <property type="entry name" value="Leucine-rich Repeat Variant"/>
    <property type="match status" value="1"/>
</dbReference>
<dbReference type="InterPro" id="IPR011989">
    <property type="entry name" value="ARM-like"/>
</dbReference>
<evidence type="ECO:0000256" key="2">
    <source>
        <dbReference type="ARBA" id="ARBA00022618"/>
    </source>
</evidence>
<evidence type="ECO:0000256" key="8">
    <source>
        <dbReference type="SAM" id="MobiDB-lite"/>
    </source>
</evidence>
<feature type="region of interest" description="Disordered" evidence="8">
    <location>
        <begin position="1534"/>
        <end position="1692"/>
    </location>
</feature>
<evidence type="ECO:0000313" key="10">
    <source>
        <dbReference type="Proteomes" id="UP000657918"/>
    </source>
</evidence>
<keyword evidence="6" id="KW-0539">Nucleus</keyword>
<dbReference type="GO" id="GO:0005634">
    <property type="term" value="C:nucleus"/>
    <property type="evidence" value="ECO:0007669"/>
    <property type="project" value="UniProtKB-SubCell"/>
</dbReference>
<name>A0A835JBQ1_9ROSI</name>
<dbReference type="Gene3D" id="2.30.30.140">
    <property type="match status" value="1"/>
</dbReference>
<dbReference type="InterPro" id="IPR039776">
    <property type="entry name" value="Pds5"/>
</dbReference>
<feature type="compositionally biased region" description="Basic and acidic residues" evidence="8">
    <location>
        <begin position="1293"/>
        <end position="1303"/>
    </location>
</feature>
<dbReference type="Proteomes" id="UP000657918">
    <property type="component" value="Chromosome 16"/>
</dbReference>
<feature type="compositionally biased region" description="Basic and acidic residues" evidence="8">
    <location>
        <begin position="1259"/>
        <end position="1268"/>
    </location>
</feature>
<keyword evidence="7" id="KW-0131">Cell cycle</keyword>
<evidence type="ECO:0000256" key="3">
    <source>
        <dbReference type="ARBA" id="ARBA00022763"/>
    </source>
</evidence>
<feature type="region of interest" description="Disordered" evidence="8">
    <location>
        <begin position="1145"/>
        <end position="1165"/>
    </location>
</feature>
<feature type="region of interest" description="Disordered" evidence="8">
    <location>
        <begin position="1412"/>
        <end position="1486"/>
    </location>
</feature>
<gene>
    <name evidence="9" type="ORF">SADUNF_Sadunf16G0010400</name>
</gene>
<evidence type="ECO:0000256" key="7">
    <source>
        <dbReference type="ARBA" id="ARBA00023306"/>
    </source>
</evidence>
<evidence type="ECO:0000256" key="5">
    <source>
        <dbReference type="ARBA" id="ARBA00023204"/>
    </source>
</evidence>
<feature type="compositionally biased region" description="Polar residues" evidence="8">
    <location>
        <begin position="1422"/>
        <end position="1448"/>
    </location>
</feature>
<dbReference type="SUPFAM" id="SSF63748">
    <property type="entry name" value="Tudor/PWWP/MBT"/>
    <property type="match status" value="1"/>
</dbReference>
<feature type="compositionally biased region" description="Basic residues" evidence="8">
    <location>
        <begin position="1281"/>
        <end position="1292"/>
    </location>
</feature>
<protein>
    <submittedName>
        <fullName evidence="9">Uncharacterized protein</fullName>
    </submittedName>
</protein>
<dbReference type="SUPFAM" id="SSF48371">
    <property type="entry name" value="ARM repeat"/>
    <property type="match status" value="1"/>
</dbReference>
<keyword evidence="2" id="KW-0132">Cell division</keyword>
<evidence type="ECO:0000256" key="1">
    <source>
        <dbReference type="ARBA" id="ARBA00004123"/>
    </source>
</evidence>
<proteinExistence type="predicted"/>
<feature type="compositionally biased region" description="Basic and acidic residues" evidence="8">
    <location>
        <begin position="1631"/>
        <end position="1647"/>
    </location>
</feature>